<feature type="region of interest" description="Disordered" evidence="2">
    <location>
        <begin position="76"/>
        <end position="116"/>
    </location>
</feature>
<evidence type="ECO:0000256" key="2">
    <source>
        <dbReference type="SAM" id="MobiDB-lite"/>
    </source>
</evidence>
<dbReference type="EMBL" id="SCKG01000009">
    <property type="protein sequence ID" value="TDH08398.1"/>
    <property type="molecule type" value="Genomic_DNA"/>
</dbReference>
<reference evidence="3 4" key="1">
    <citation type="submission" date="2019-01" db="EMBL/GenBank/DDBJ databases">
        <title>A chromosome-scale genome assembly of the yellow perch, Perca flavescens.</title>
        <authorList>
            <person name="Feron R."/>
            <person name="Morvezen R."/>
            <person name="Bestin A."/>
            <person name="Haffray P."/>
            <person name="Klopp C."/>
            <person name="Zahm M."/>
            <person name="Cabau C."/>
            <person name="Roques C."/>
            <person name="Donnadieu C."/>
            <person name="Bouchez O."/>
            <person name="Christie M."/>
            <person name="Larson W."/>
            <person name="Guiguen Y."/>
        </authorList>
    </citation>
    <scope>NUCLEOTIDE SEQUENCE [LARGE SCALE GENOMIC DNA]</scope>
    <source>
        <strain evidence="3">YP-PL-M2</strain>
        <tissue evidence="3">Blood</tissue>
    </source>
</reference>
<organism evidence="3 4">
    <name type="scientific">Perca flavescens</name>
    <name type="common">American yellow perch</name>
    <name type="synonym">Morone flavescens</name>
    <dbReference type="NCBI Taxonomy" id="8167"/>
    <lineage>
        <taxon>Eukaryota</taxon>
        <taxon>Metazoa</taxon>
        <taxon>Chordata</taxon>
        <taxon>Craniata</taxon>
        <taxon>Vertebrata</taxon>
        <taxon>Euteleostomi</taxon>
        <taxon>Actinopterygii</taxon>
        <taxon>Neopterygii</taxon>
        <taxon>Teleostei</taxon>
        <taxon>Neoteleostei</taxon>
        <taxon>Acanthomorphata</taxon>
        <taxon>Eupercaria</taxon>
        <taxon>Perciformes</taxon>
        <taxon>Percoidei</taxon>
        <taxon>Percidae</taxon>
        <taxon>Percinae</taxon>
        <taxon>Perca</taxon>
    </lineage>
</organism>
<dbReference type="InterPro" id="IPR051511">
    <property type="entry name" value="MitoQC_Scaffold_Kinases"/>
</dbReference>
<dbReference type="AlphaFoldDB" id="A0A484CZG2"/>
<evidence type="ECO:0000256" key="1">
    <source>
        <dbReference type="ARBA" id="ARBA00038349"/>
    </source>
</evidence>
<gene>
    <name evidence="3" type="ORF">EPR50_G00097410</name>
</gene>
<dbReference type="Proteomes" id="UP000295070">
    <property type="component" value="Chromosome 9"/>
</dbReference>
<dbReference type="GO" id="GO:0004672">
    <property type="term" value="F:protein kinase activity"/>
    <property type="evidence" value="ECO:0007669"/>
    <property type="project" value="TreeGrafter"/>
</dbReference>
<accession>A0A484CZG2</accession>
<feature type="region of interest" description="Disordered" evidence="2">
    <location>
        <begin position="1"/>
        <end position="32"/>
    </location>
</feature>
<evidence type="ECO:0000313" key="3">
    <source>
        <dbReference type="EMBL" id="TDH08398.1"/>
    </source>
</evidence>
<protein>
    <submittedName>
        <fullName evidence="3">Uncharacterized protein</fullName>
    </submittedName>
</protein>
<comment type="similarity">
    <text evidence="1">Belongs to the protein kinase superfamily.</text>
</comment>
<evidence type="ECO:0000313" key="4">
    <source>
        <dbReference type="Proteomes" id="UP000295070"/>
    </source>
</evidence>
<dbReference type="PANTHER" id="PTHR22972">
    <property type="entry name" value="SERINE/THREONINE PROTEIN KINASE"/>
    <property type="match status" value="1"/>
</dbReference>
<dbReference type="PANTHER" id="PTHR22972:SF5">
    <property type="entry name" value="INACTIVE TYROSINE-PROTEIN KINASE PEAK1"/>
    <property type="match status" value="1"/>
</dbReference>
<sequence length="631" mass="69919">MASGPGSRAEEQPPALPVKQHRSHSSRCSSVGSDCVTFSPVGLQNYTYSDVFPEPTDCNAAQCPIHQRYDPSRHLARFFSDGTPPPVPKKRLARTLSLPGTNGPQLSPPSPLSPLSPLQRHPQNFDNPLYMLAPIPDAHVLEEAEEFKPARGSPVPLPSFSQLAFDTPDEHLPFLFSGLDDQRLVSQGIQHRHLLFLRSMAQSVEAGILLQREATERDIASYRPQDFLLCEGSEPKQIGDTVYHSLHSPKLPGRMLGLRVHKQTDEASSAPTKHQPLHVNVQDVIAHFRASNNPRNDSSTFKTQDPSHPFGPDCTAAKPPGEGSTEHATAHVNVNLPSVQSFLQKGLLASVERDLPHATLEDFVQDDSSLQSTDCLDYDRQVCALLLQILMGAQHLYISATAADLRPRGIFLVWPNRENEEGDKKLEQDACGIKRGFKTSRREEEMKWGKTEKKGKIQMLWRTHGSPRVVLTPLSSARSDPHLLTDVKSQIGALIQYCLHSQESLTPLDSDPTTSKSSYRRGLLHLASLLQSESSGPQMADTVATLQALLWGPRVSLFKHRGSMAAAVHNWLTIKRALLVMKLAERGLIQDQSALDWEDCMCLQYLSFTDPETVMSVTSQLWLTLNMDSPS</sequence>
<comment type="caution">
    <text evidence="3">The sequence shown here is derived from an EMBL/GenBank/DDBJ whole genome shotgun (WGS) entry which is preliminary data.</text>
</comment>
<name>A0A484CZG2_PERFV</name>
<keyword evidence="4" id="KW-1185">Reference proteome</keyword>
<proteinExistence type="inferred from homology"/>
<dbReference type="STRING" id="8167.A0A484CZG2"/>